<organism evidence="1 2">
    <name type="scientific">Taxus chinensis</name>
    <name type="common">Chinese yew</name>
    <name type="synonym">Taxus wallichiana var. chinensis</name>
    <dbReference type="NCBI Taxonomy" id="29808"/>
    <lineage>
        <taxon>Eukaryota</taxon>
        <taxon>Viridiplantae</taxon>
        <taxon>Streptophyta</taxon>
        <taxon>Embryophyta</taxon>
        <taxon>Tracheophyta</taxon>
        <taxon>Spermatophyta</taxon>
        <taxon>Pinopsida</taxon>
        <taxon>Pinidae</taxon>
        <taxon>Conifers II</taxon>
        <taxon>Cupressales</taxon>
        <taxon>Taxaceae</taxon>
        <taxon>Taxus</taxon>
    </lineage>
</organism>
<accession>A0AA38CR19</accession>
<gene>
    <name evidence="1" type="ORF">KI387_013057</name>
</gene>
<protein>
    <submittedName>
        <fullName evidence="1">Uncharacterized protein</fullName>
    </submittedName>
</protein>
<dbReference type="EMBL" id="JAHRHJ020000009">
    <property type="protein sequence ID" value="KAH9301474.1"/>
    <property type="molecule type" value="Genomic_DNA"/>
</dbReference>
<reference evidence="1 2" key="1">
    <citation type="journal article" date="2021" name="Nat. Plants">
        <title>The Taxus genome provides insights into paclitaxel biosynthesis.</title>
        <authorList>
            <person name="Xiong X."/>
            <person name="Gou J."/>
            <person name="Liao Q."/>
            <person name="Li Y."/>
            <person name="Zhou Q."/>
            <person name="Bi G."/>
            <person name="Li C."/>
            <person name="Du R."/>
            <person name="Wang X."/>
            <person name="Sun T."/>
            <person name="Guo L."/>
            <person name="Liang H."/>
            <person name="Lu P."/>
            <person name="Wu Y."/>
            <person name="Zhang Z."/>
            <person name="Ro D.K."/>
            <person name="Shang Y."/>
            <person name="Huang S."/>
            <person name="Yan J."/>
        </authorList>
    </citation>
    <scope>NUCLEOTIDE SEQUENCE [LARGE SCALE GENOMIC DNA]</scope>
    <source>
        <strain evidence="1">Ta-2019</strain>
    </source>
</reference>
<keyword evidence="2" id="KW-1185">Reference proteome</keyword>
<sequence length="113" mass="12636">LLLFYKGIRDASPMAGLWALLVSWMESSLELSVHSCASYDEIPKRAFISTGNVSSTKQRDETALKHLGNTGNVQAHIRNRIETVLSFPCLYGHISETGEKLFCRFHAFTGTYP</sequence>
<name>A0AA38CR19_TAXCH</name>
<proteinExistence type="predicted"/>
<comment type="caution">
    <text evidence="1">The sequence shown here is derived from an EMBL/GenBank/DDBJ whole genome shotgun (WGS) entry which is preliminary data.</text>
</comment>
<dbReference type="AlphaFoldDB" id="A0AA38CR19"/>
<evidence type="ECO:0000313" key="2">
    <source>
        <dbReference type="Proteomes" id="UP000824469"/>
    </source>
</evidence>
<feature type="non-terminal residue" evidence="1">
    <location>
        <position position="113"/>
    </location>
</feature>
<dbReference type="Proteomes" id="UP000824469">
    <property type="component" value="Unassembled WGS sequence"/>
</dbReference>
<evidence type="ECO:0000313" key="1">
    <source>
        <dbReference type="EMBL" id="KAH9301474.1"/>
    </source>
</evidence>
<feature type="non-terminal residue" evidence="1">
    <location>
        <position position="1"/>
    </location>
</feature>